<keyword evidence="6" id="KW-0119">Carbohydrate metabolism</keyword>
<comment type="similarity">
    <text evidence="2">Belongs to the GmhB family.</text>
</comment>
<comment type="subcellular location">
    <subcellularLocation>
        <location evidence="1">Cytoplasm</location>
    </subcellularLocation>
</comment>
<protein>
    <recommendedName>
        <fullName evidence="7">D,D-heptose 1,7-bisphosphate phosphatase</fullName>
    </recommendedName>
</protein>
<comment type="caution">
    <text evidence="9">The sequence shown here is derived from an EMBL/GenBank/DDBJ whole genome shotgun (WGS) entry which is preliminary data.</text>
</comment>
<evidence type="ECO:0000313" key="9">
    <source>
        <dbReference type="EMBL" id="NYI85634.1"/>
    </source>
</evidence>
<keyword evidence="4" id="KW-0479">Metal-binding</keyword>
<reference evidence="9 10" key="1">
    <citation type="submission" date="2020-07" db="EMBL/GenBank/DDBJ databases">
        <title>Sequencing the genomes of 1000 actinobacteria strains.</title>
        <authorList>
            <person name="Klenk H.-P."/>
        </authorList>
    </citation>
    <scope>NUCLEOTIDE SEQUENCE [LARGE SCALE GENOMIC DNA]</scope>
    <source>
        <strain evidence="9 10">DSM 44065</strain>
    </source>
</reference>
<evidence type="ECO:0000256" key="3">
    <source>
        <dbReference type="ARBA" id="ARBA00022490"/>
    </source>
</evidence>
<name>A0A853ALN0_9PSEU</name>
<gene>
    <name evidence="9" type="ORF">HNR68_004264</name>
</gene>
<dbReference type="AlphaFoldDB" id="A0A853ALN0"/>
<dbReference type="NCBIfam" id="TIGR01509">
    <property type="entry name" value="HAD-SF-IA-v3"/>
    <property type="match status" value="1"/>
</dbReference>
<keyword evidence="10" id="KW-1185">Reference proteome</keyword>
<evidence type="ECO:0000256" key="2">
    <source>
        <dbReference type="ARBA" id="ARBA00005628"/>
    </source>
</evidence>
<feature type="domain" description="Glycosyltransferase 2-like" evidence="8">
    <location>
        <begin position="10"/>
        <end position="122"/>
    </location>
</feature>
<evidence type="ECO:0000256" key="6">
    <source>
        <dbReference type="ARBA" id="ARBA00023277"/>
    </source>
</evidence>
<dbReference type="GO" id="GO:0005975">
    <property type="term" value="P:carbohydrate metabolic process"/>
    <property type="evidence" value="ECO:0007669"/>
    <property type="project" value="InterPro"/>
</dbReference>
<dbReference type="InterPro" id="IPR006543">
    <property type="entry name" value="Histidinol-phos"/>
</dbReference>
<dbReference type="RefSeq" id="WP_179723508.1">
    <property type="nucleotide sequence ID" value="NZ_BAABFH010000001.1"/>
</dbReference>
<keyword evidence="3" id="KW-0963">Cytoplasm</keyword>
<dbReference type="EMBL" id="JACCFJ010000001">
    <property type="protein sequence ID" value="NYI85634.1"/>
    <property type="molecule type" value="Genomic_DNA"/>
</dbReference>
<dbReference type="NCBIfam" id="TIGR01656">
    <property type="entry name" value="Histidinol-ppas"/>
    <property type="match status" value="1"/>
</dbReference>
<evidence type="ECO:0000256" key="5">
    <source>
        <dbReference type="ARBA" id="ARBA00022801"/>
    </source>
</evidence>
<evidence type="ECO:0000259" key="8">
    <source>
        <dbReference type="Pfam" id="PF00535"/>
    </source>
</evidence>
<dbReference type="SUPFAM" id="SSF53448">
    <property type="entry name" value="Nucleotide-diphospho-sugar transferases"/>
    <property type="match status" value="1"/>
</dbReference>
<dbReference type="GO" id="GO:0016791">
    <property type="term" value="F:phosphatase activity"/>
    <property type="evidence" value="ECO:0007669"/>
    <property type="project" value="InterPro"/>
</dbReference>
<evidence type="ECO:0000256" key="1">
    <source>
        <dbReference type="ARBA" id="ARBA00004496"/>
    </source>
</evidence>
<dbReference type="SUPFAM" id="SSF56784">
    <property type="entry name" value="HAD-like"/>
    <property type="match status" value="1"/>
</dbReference>
<dbReference type="InterPro" id="IPR004446">
    <property type="entry name" value="Heptose_bisP_phosphatase"/>
</dbReference>
<evidence type="ECO:0000256" key="4">
    <source>
        <dbReference type="ARBA" id="ARBA00022723"/>
    </source>
</evidence>
<dbReference type="GO" id="GO:0046872">
    <property type="term" value="F:metal ion binding"/>
    <property type="evidence" value="ECO:0007669"/>
    <property type="project" value="UniProtKB-KW"/>
</dbReference>
<proteinExistence type="inferred from homology"/>
<dbReference type="PANTHER" id="PTHR42891:SF1">
    <property type="entry name" value="D-GLYCERO-BETA-D-MANNO-HEPTOSE-1,7-BISPHOSPHATE 7-PHOSPHATASE"/>
    <property type="match status" value="1"/>
</dbReference>
<dbReference type="InterPro" id="IPR001173">
    <property type="entry name" value="Glyco_trans_2-like"/>
</dbReference>
<keyword evidence="5" id="KW-0378">Hydrolase</keyword>
<dbReference type="InterPro" id="IPR029044">
    <property type="entry name" value="Nucleotide-diphossugar_trans"/>
</dbReference>
<dbReference type="InterPro" id="IPR006439">
    <property type="entry name" value="HAD-SF_hydro_IA"/>
</dbReference>
<evidence type="ECO:0000256" key="7">
    <source>
        <dbReference type="ARBA" id="ARBA00031828"/>
    </source>
</evidence>
<evidence type="ECO:0000313" key="10">
    <source>
        <dbReference type="Proteomes" id="UP000587002"/>
    </source>
</evidence>
<dbReference type="NCBIfam" id="TIGR01662">
    <property type="entry name" value="HAD-SF-IIIA"/>
    <property type="match status" value="1"/>
</dbReference>
<dbReference type="InterPro" id="IPR036412">
    <property type="entry name" value="HAD-like_sf"/>
</dbReference>
<dbReference type="Proteomes" id="UP000587002">
    <property type="component" value="Unassembled WGS sequence"/>
</dbReference>
<dbReference type="PANTHER" id="PTHR42891">
    <property type="entry name" value="D-GLYCERO-BETA-D-MANNO-HEPTOSE-1,7-BISPHOSPHATE 7-PHOSPHATASE"/>
    <property type="match status" value="1"/>
</dbReference>
<dbReference type="Gene3D" id="3.40.50.1000">
    <property type="entry name" value="HAD superfamily/HAD-like"/>
    <property type="match status" value="1"/>
</dbReference>
<dbReference type="Pfam" id="PF00535">
    <property type="entry name" value="Glycos_transf_2"/>
    <property type="match status" value="1"/>
</dbReference>
<dbReference type="InterPro" id="IPR006549">
    <property type="entry name" value="HAD-SF_hydro_IIIA"/>
</dbReference>
<accession>A0A853ALN0</accession>
<dbReference type="GO" id="GO:0005737">
    <property type="term" value="C:cytoplasm"/>
    <property type="evidence" value="ECO:0007669"/>
    <property type="project" value="UniProtKB-SubCell"/>
</dbReference>
<dbReference type="Gene3D" id="3.90.550.10">
    <property type="entry name" value="Spore Coat Polysaccharide Biosynthesis Protein SpsA, Chain A"/>
    <property type="match status" value="1"/>
</dbReference>
<dbReference type="Pfam" id="PF13242">
    <property type="entry name" value="Hydrolase_like"/>
    <property type="match status" value="1"/>
</dbReference>
<dbReference type="InterPro" id="IPR023214">
    <property type="entry name" value="HAD_sf"/>
</dbReference>
<sequence>MSGEHLDYAVVIPTTGRPSLGALLRALDTDSGPAPREVVVVDDRPEPGPPLDLPETALPCAVVRSGGRGPAAARNEGWRRVDAEWVVFLDDDVVPGPLWRKSLVGDLDVPPDVAGCQGTITVPLPGSRRPTDWERGTAGLADAWWITADMAYRREVLERCGGFDERFRRAFREDADLALRVQATGHRLVTGSRATEHPVRAAGFFASVRAQAGNADNAIMRRKHGTRWRRRIGEGPGRTRRHLATTVAGLTAALAACGRGRRWRTTAKAAAAVWLALTAEFATRRIAPGPRAPGELARMLVTSVLIPPAACWHRLRGEWRTARAGQRKPAAVLFDRDDTLVHDVPYNGDPAQVRPKRGVRAALDRLRVDGVPIGVVSNQSGVARGLLTEDDLAAVNAEVRRQLGPFDTWQCCVHGEDDGCDCRKPAPGLVERAAADLGVPPGECVVIGDTGADVAAATAAGARAVLVPTDRTRPEEITDALLTAEVAPTVEDAVARMLGRTT</sequence>
<organism evidence="9 10">
    <name type="scientific">Saccharopolyspora hordei</name>
    <dbReference type="NCBI Taxonomy" id="1838"/>
    <lineage>
        <taxon>Bacteria</taxon>
        <taxon>Bacillati</taxon>
        <taxon>Actinomycetota</taxon>
        <taxon>Actinomycetes</taxon>
        <taxon>Pseudonocardiales</taxon>
        <taxon>Pseudonocardiaceae</taxon>
        <taxon>Saccharopolyspora</taxon>
    </lineage>
</organism>